<reference evidence="4 5" key="1">
    <citation type="submission" date="2023-04" db="EMBL/GenBank/DDBJ databases">
        <title>A novel bacteria isolated from coastal sediment.</title>
        <authorList>
            <person name="Liu X.-J."/>
            <person name="Du Z.-J."/>
        </authorList>
    </citation>
    <scope>NUCLEOTIDE SEQUENCE [LARGE SCALE GENOMIC DNA]</scope>
    <source>
        <strain evidence="4 5">SDUM461004</strain>
    </source>
</reference>
<name>A0ABU1AJ94_9BACT</name>
<dbReference type="SUPFAM" id="SSF52172">
    <property type="entry name" value="CheY-like"/>
    <property type="match status" value="1"/>
</dbReference>
<evidence type="ECO:0000313" key="5">
    <source>
        <dbReference type="Proteomes" id="UP001243717"/>
    </source>
</evidence>
<dbReference type="Proteomes" id="UP001243717">
    <property type="component" value="Unassembled WGS sequence"/>
</dbReference>
<dbReference type="RefSeq" id="WP_308985355.1">
    <property type="nucleotide sequence ID" value="NZ_JARXIC010000015.1"/>
</dbReference>
<dbReference type="InterPro" id="IPR039420">
    <property type="entry name" value="WalR-like"/>
</dbReference>
<dbReference type="Gene3D" id="3.40.50.2300">
    <property type="match status" value="1"/>
</dbReference>
<dbReference type="Pfam" id="PF00072">
    <property type="entry name" value="Response_reg"/>
    <property type="match status" value="1"/>
</dbReference>
<accession>A0ABU1AJ94</accession>
<evidence type="ECO:0000259" key="3">
    <source>
        <dbReference type="PROSITE" id="PS50110"/>
    </source>
</evidence>
<dbReference type="EMBL" id="JARXIC010000015">
    <property type="protein sequence ID" value="MDQ8194891.1"/>
    <property type="molecule type" value="Genomic_DNA"/>
</dbReference>
<dbReference type="InterPro" id="IPR011006">
    <property type="entry name" value="CheY-like_superfamily"/>
</dbReference>
<evidence type="ECO:0000256" key="1">
    <source>
        <dbReference type="ARBA" id="ARBA00023125"/>
    </source>
</evidence>
<feature type="modified residue" description="4-aspartylphosphate" evidence="2">
    <location>
        <position position="76"/>
    </location>
</feature>
<dbReference type="PROSITE" id="PS50110">
    <property type="entry name" value="RESPONSE_REGULATORY"/>
    <property type="match status" value="1"/>
</dbReference>
<keyword evidence="1" id="KW-0238">DNA-binding</keyword>
<dbReference type="CDD" id="cd17535">
    <property type="entry name" value="REC_NarL-like"/>
    <property type="match status" value="1"/>
</dbReference>
<dbReference type="PANTHER" id="PTHR43214:SF43">
    <property type="entry name" value="TWO-COMPONENT RESPONSE REGULATOR"/>
    <property type="match status" value="1"/>
</dbReference>
<dbReference type="InterPro" id="IPR001789">
    <property type="entry name" value="Sig_transdc_resp-reg_receiver"/>
</dbReference>
<organism evidence="4 5">
    <name type="scientific">Thalassobacterium sedimentorum</name>
    <dbReference type="NCBI Taxonomy" id="3041258"/>
    <lineage>
        <taxon>Bacteria</taxon>
        <taxon>Pseudomonadati</taxon>
        <taxon>Verrucomicrobiota</taxon>
        <taxon>Opitutia</taxon>
        <taxon>Puniceicoccales</taxon>
        <taxon>Coraliomargaritaceae</taxon>
        <taxon>Thalassobacterium</taxon>
    </lineage>
</organism>
<dbReference type="SMART" id="SM00448">
    <property type="entry name" value="REC"/>
    <property type="match status" value="1"/>
</dbReference>
<dbReference type="PANTHER" id="PTHR43214">
    <property type="entry name" value="TWO-COMPONENT RESPONSE REGULATOR"/>
    <property type="match status" value="1"/>
</dbReference>
<evidence type="ECO:0000256" key="2">
    <source>
        <dbReference type="PROSITE-ProRule" id="PRU00169"/>
    </source>
</evidence>
<comment type="caution">
    <text evidence="4">The sequence shown here is derived from an EMBL/GenBank/DDBJ whole genome shotgun (WGS) entry which is preliminary data.</text>
</comment>
<keyword evidence="2" id="KW-0597">Phosphoprotein</keyword>
<feature type="domain" description="Response regulatory" evidence="3">
    <location>
        <begin position="18"/>
        <end position="141"/>
    </location>
</feature>
<evidence type="ECO:0000313" key="4">
    <source>
        <dbReference type="EMBL" id="MDQ8194891.1"/>
    </source>
</evidence>
<protein>
    <submittedName>
        <fullName evidence="4">Response regulator transcription factor</fullName>
    </submittedName>
</protein>
<keyword evidence="5" id="KW-1185">Reference proteome</keyword>
<proteinExistence type="predicted"/>
<dbReference type="InterPro" id="IPR058245">
    <property type="entry name" value="NreC/VraR/RcsB-like_REC"/>
</dbReference>
<sequence>MNMERREDSSDTDLQRIRVGIVEDHASLRGVLVKLVRFSPNMDCYGGFASGEQLLQALKQDSLSPEQLLPNVVSLDLTMPRMSGIEVLGYLRQHWPEIRCVLLSGHTDVSYVRDALEQGAYGYVAKGGAEEFLKAINQVALGRRYVSPCFDKLL</sequence>
<gene>
    <name evidence="4" type="ORF">QEH59_10670</name>
</gene>